<accession>A0A2K1IIZ7</accession>
<dbReference type="OrthoDB" id="1889094at2759"/>
<evidence type="ECO:0000256" key="3">
    <source>
        <dbReference type="ARBA" id="ARBA00022989"/>
    </source>
</evidence>
<dbReference type="Pfam" id="PF03168">
    <property type="entry name" value="LEA_2"/>
    <property type="match status" value="1"/>
</dbReference>
<keyword evidence="3 5" id="KW-1133">Transmembrane helix</keyword>
<evidence type="ECO:0000256" key="1">
    <source>
        <dbReference type="ARBA" id="ARBA00004167"/>
    </source>
</evidence>
<evidence type="ECO:0000313" key="7">
    <source>
        <dbReference type="EMBL" id="PNR29248.1"/>
    </source>
</evidence>
<comment type="subcellular location">
    <subcellularLocation>
        <location evidence="1">Membrane</location>
        <topology evidence="1">Single-pass membrane protein</topology>
    </subcellularLocation>
</comment>
<dbReference type="Gramene" id="Pp3c23_11590V3.1">
    <property type="protein sequence ID" value="PAC:32950741.CDS.1"/>
    <property type="gene ID" value="Pp3c23_11590"/>
</dbReference>
<dbReference type="InterPro" id="IPR004864">
    <property type="entry name" value="LEA_2"/>
</dbReference>
<dbReference type="GeneID" id="112275591"/>
<dbReference type="Proteomes" id="UP000006727">
    <property type="component" value="Chromosome 23"/>
</dbReference>
<dbReference type="EMBL" id="ABEU02000023">
    <property type="protein sequence ID" value="PNR29248.1"/>
    <property type="molecule type" value="Genomic_DNA"/>
</dbReference>
<proteinExistence type="predicted"/>
<dbReference type="PANTHER" id="PTHR31234">
    <property type="entry name" value="LATE EMBRYOGENESIS ABUNDANT (LEA) HYDROXYPROLINE-RICH GLYCOPROTEIN FAMILY"/>
    <property type="match status" value="1"/>
</dbReference>
<evidence type="ECO:0000256" key="4">
    <source>
        <dbReference type="ARBA" id="ARBA00023136"/>
    </source>
</evidence>
<feature type="domain" description="Late embryogenesis abundant protein LEA-2 subgroup" evidence="6">
    <location>
        <begin position="128"/>
        <end position="227"/>
    </location>
</feature>
<keyword evidence="9" id="KW-1185">Reference proteome</keyword>
<keyword evidence="4 5" id="KW-0472">Membrane</keyword>
<reference evidence="7 9" key="2">
    <citation type="journal article" date="2018" name="Plant J.">
        <title>The Physcomitrella patens chromosome-scale assembly reveals moss genome structure and evolution.</title>
        <authorList>
            <person name="Lang D."/>
            <person name="Ullrich K.K."/>
            <person name="Murat F."/>
            <person name="Fuchs J."/>
            <person name="Jenkins J."/>
            <person name="Haas F.B."/>
            <person name="Piednoel M."/>
            <person name="Gundlach H."/>
            <person name="Van Bel M."/>
            <person name="Meyberg R."/>
            <person name="Vives C."/>
            <person name="Morata J."/>
            <person name="Symeonidi A."/>
            <person name="Hiss M."/>
            <person name="Muchero W."/>
            <person name="Kamisugi Y."/>
            <person name="Saleh O."/>
            <person name="Blanc G."/>
            <person name="Decker E.L."/>
            <person name="van Gessel N."/>
            <person name="Grimwood J."/>
            <person name="Hayes R.D."/>
            <person name="Graham S.W."/>
            <person name="Gunter L.E."/>
            <person name="McDaniel S.F."/>
            <person name="Hoernstein S.N.W."/>
            <person name="Larsson A."/>
            <person name="Li F.W."/>
            <person name="Perroud P.F."/>
            <person name="Phillips J."/>
            <person name="Ranjan P."/>
            <person name="Rokshar D.S."/>
            <person name="Rothfels C.J."/>
            <person name="Schneider L."/>
            <person name="Shu S."/>
            <person name="Stevenson D.W."/>
            <person name="Thummler F."/>
            <person name="Tillich M."/>
            <person name="Villarreal Aguilar J.C."/>
            <person name="Widiez T."/>
            <person name="Wong G.K."/>
            <person name="Wymore A."/>
            <person name="Zhang Y."/>
            <person name="Zimmer A.D."/>
            <person name="Quatrano R.S."/>
            <person name="Mayer K.F.X."/>
            <person name="Goodstein D."/>
            <person name="Casacuberta J.M."/>
            <person name="Vandepoele K."/>
            <person name="Reski R."/>
            <person name="Cuming A.C."/>
            <person name="Tuskan G.A."/>
            <person name="Maumus F."/>
            <person name="Salse J."/>
            <person name="Schmutz J."/>
            <person name="Rensing S.A."/>
        </authorList>
    </citation>
    <scope>NUCLEOTIDE SEQUENCE [LARGE SCALE GENOMIC DNA]</scope>
    <source>
        <strain evidence="8 9">cv. Gransden 2004</strain>
    </source>
</reference>
<evidence type="ECO:0000259" key="6">
    <source>
        <dbReference type="Pfam" id="PF03168"/>
    </source>
</evidence>
<evidence type="ECO:0000313" key="8">
    <source>
        <dbReference type="EnsemblPlants" id="PAC:32950741.CDS.1"/>
    </source>
</evidence>
<feature type="transmembrane region" description="Helical" evidence="5">
    <location>
        <begin position="58"/>
        <end position="91"/>
    </location>
</feature>
<protein>
    <recommendedName>
        <fullName evidence="6">Late embryogenesis abundant protein LEA-2 subgroup domain-containing protein</fullName>
    </recommendedName>
</protein>
<reference evidence="7 9" key="1">
    <citation type="journal article" date="2008" name="Science">
        <title>The Physcomitrella genome reveals evolutionary insights into the conquest of land by plants.</title>
        <authorList>
            <person name="Rensing S."/>
            <person name="Lang D."/>
            <person name="Zimmer A."/>
            <person name="Terry A."/>
            <person name="Salamov A."/>
            <person name="Shapiro H."/>
            <person name="Nishiyama T."/>
            <person name="Perroud P.-F."/>
            <person name="Lindquist E."/>
            <person name="Kamisugi Y."/>
            <person name="Tanahashi T."/>
            <person name="Sakakibara K."/>
            <person name="Fujita T."/>
            <person name="Oishi K."/>
            <person name="Shin-I T."/>
            <person name="Kuroki Y."/>
            <person name="Toyoda A."/>
            <person name="Suzuki Y."/>
            <person name="Hashimoto A."/>
            <person name="Yamaguchi K."/>
            <person name="Sugano A."/>
            <person name="Kohara Y."/>
            <person name="Fujiyama A."/>
            <person name="Anterola A."/>
            <person name="Aoki S."/>
            <person name="Ashton N."/>
            <person name="Barbazuk W.B."/>
            <person name="Barker E."/>
            <person name="Bennetzen J."/>
            <person name="Bezanilla M."/>
            <person name="Blankenship R."/>
            <person name="Cho S.H."/>
            <person name="Dutcher S."/>
            <person name="Estelle M."/>
            <person name="Fawcett J.A."/>
            <person name="Gundlach H."/>
            <person name="Hanada K."/>
            <person name="Heyl A."/>
            <person name="Hicks K.A."/>
            <person name="Hugh J."/>
            <person name="Lohr M."/>
            <person name="Mayer K."/>
            <person name="Melkozernov A."/>
            <person name="Murata T."/>
            <person name="Nelson D."/>
            <person name="Pils B."/>
            <person name="Prigge M."/>
            <person name="Reiss B."/>
            <person name="Renner T."/>
            <person name="Rombauts S."/>
            <person name="Rushton P."/>
            <person name="Sanderfoot A."/>
            <person name="Schween G."/>
            <person name="Shiu S.-H."/>
            <person name="Stueber K."/>
            <person name="Theodoulou F.L."/>
            <person name="Tu H."/>
            <person name="Van de Peer Y."/>
            <person name="Verrier P.J."/>
            <person name="Waters E."/>
            <person name="Wood A."/>
            <person name="Yang L."/>
            <person name="Cove D."/>
            <person name="Cuming A."/>
            <person name="Hasebe M."/>
            <person name="Lucas S."/>
            <person name="Mishler D.B."/>
            <person name="Reski R."/>
            <person name="Grigoriev I."/>
            <person name="Quatrano R.S."/>
            <person name="Boore J.L."/>
        </authorList>
    </citation>
    <scope>NUCLEOTIDE SEQUENCE [LARGE SCALE GENOMIC DNA]</scope>
    <source>
        <strain evidence="8 9">cv. Gransden 2004</strain>
    </source>
</reference>
<name>A0A2K1IIZ7_PHYPA</name>
<dbReference type="PANTHER" id="PTHR31234:SF2">
    <property type="entry name" value="OS05G0199100 PROTEIN"/>
    <property type="match status" value="1"/>
</dbReference>
<dbReference type="OMA" id="CYITIST"/>
<evidence type="ECO:0000256" key="2">
    <source>
        <dbReference type="ARBA" id="ARBA00022692"/>
    </source>
</evidence>
<dbReference type="RefSeq" id="XP_024361845.1">
    <property type="nucleotide sequence ID" value="XM_024506077.2"/>
</dbReference>
<keyword evidence="2 5" id="KW-0812">Transmembrane</keyword>
<dbReference type="GO" id="GO:0098542">
    <property type="term" value="P:defense response to other organism"/>
    <property type="evidence" value="ECO:0007669"/>
    <property type="project" value="InterPro"/>
</dbReference>
<dbReference type="EnsemblPlants" id="Pp3c23_11590V3.1">
    <property type="protein sequence ID" value="PAC:32950741.CDS.1"/>
    <property type="gene ID" value="Pp3c23_11590"/>
</dbReference>
<organism evidence="7">
    <name type="scientific">Physcomitrium patens</name>
    <name type="common">Spreading-leaved earth moss</name>
    <name type="synonym">Physcomitrella patens</name>
    <dbReference type="NCBI Taxonomy" id="3218"/>
    <lineage>
        <taxon>Eukaryota</taxon>
        <taxon>Viridiplantae</taxon>
        <taxon>Streptophyta</taxon>
        <taxon>Embryophyta</taxon>
        <taxon>Bryophyta</taxon>
        <taxon>Bryophytina</taxon>
        <taxon>Bryopsida</taxon>
        <taxon>Funariidae</taxon>
        <taxon>Funariales</taxon>
        <taxon>Funariaceae</taxon>
        <taxon>Physcomitrium</taxon>
    </lineage>
</organism>
<reference evidence="8" key="3">
    <citation type="submission" date="2020-12" db="UniProtKB">
        <authorList>
            <consortium name="EnsemblPlants"/>
        </authorList>
    </citation>
    <scope>IDENTIFICATION</scope>
</reference>
<dbReference type="AlphaFoldDB" id="A0A2K1IIZ7"/>
<sequence length="251" mass="27019">MASKMNRMLSSSSRMGSQVYPQEPTPMHFTQLFYPKATAMPPPATHTNRCRRRGCGGLGCCCASICATLCSLLFTLVFILGLAALIAWLVLRPIYAPKYSFGDLQIKTFNLTPQNTLNANIVYNIMASNRNGKIDFKHNAIAVHTSYGGQVFGQASIPAFSQGHRNVTTLTSELVVNNFEFVPASLGTALATDVNRGSVALHARGSAKVRVKVGAITSFAVRVRVDCDFTVKPPTATSPGSVLNKTCVVSK</sequence>
<dbReference type="Gramene" id="Pp3c23_11590V3.2">
    <property type="protein sequence ID" value="PAC:32950742.CDS.1"/>
    <property type="gene ID" value="Pp3c23_11590"/>
</dbReference>
<dbReference type="EnsemblPlants" id="Pp3c23_11590V3.2">
    <property type="protein sequence ID" value="PAC:32950742.CDS.1"/>
    <property type="gene ID" value="Pp3c23_11590"/>
</dbReference>
<evidence type="ECO:0000313" key="9">
    <source>
        <dbReference type="Proteomes" id="UP000006727"/>
    </source>
</evidence>
<dbReference type="PaxDb" id="3218-PP1S137_108V6.1"/>
<evidence type="ECO:0000256" key="5">
    <source>
        <dbReference type="SAM" id="Phobius"/>
    </source>
</evidence>
<dbReference type="GO" id="GO:0016020">
    <property type="term" value="C:membrane"/>
    <property type="evidence" value="ECO:0007669"/>
    <property type="project" value="UniProtKB-SubCell"/>
</dbReference>
<dbReference type="InterPro" id="IPR044839">
    <property type="entry name" value="NDR1-like"/>
</dbReference>
<gene>
    <name evidence="8" type="primary">LOC112275591</name>
    <name evidence="7" type="ORF">PHYPA_027940</name>
</gene>